<keyword evidence="6" id="KW-1185">Reference proteome</keyword>
<dbReference type="InterPro" id="IPR020835">
    <property type="entry name" value="Catalase_sf"/>
</dbReference>
<dbReference type="GO" id="GO:0004096">
    <property type="term" value="F:catalase activity"/>
    <property type="evidence" value="ECO:0007669"/>
    <property type="project" value="InterPro"/>
</dbReference>
<gene>
    <name evidence="5" type="ORF">HMF3257_37680</name>
</gene>
<dbReference type="InterPro" id="IPR024168">
    <property type="entry name" value="Catalase_SrpA-type_pred"/>
</dbReference>
<keyword evidence="1" id="KW-0575">Peroxidase</keyword>
<keyword evidence="1" id="KW-0560">Oxidoreductase</keyword>
<feature type="domain" description="Catalase core" evidence="4">
    <location>
        <begin position="35"/>
        <end position="357"/>
    </location>
</feature>
<comment type="caution">
    <text evidence="5">The sequence shown here is derived from an EMBL/GenBank/DDBJ whole genome shotgun (WGS) entry which is preliminary data.</text>
</comment>
<dbReference type="EC" id="1.11.1.-" evidence="1"/>
<dbReference type="Gene3D" id="2.40.180.10">
    <property type="entry name" value="Catalase core domain"/>
    <property type="match status" value="1"/>
</dbReference>
<dbReference type="PROSITE" id="PS51402">
    <property type="entry name" value="CATALASE_3"/>
    <property type="match status" value="1"/>
</dbReference>
<dbReference type="SMART" id="SM01060">
    <property type="entry name" value="Catalase"/>
    <property type="match status" value="1"/>
</dbReference>
<evidence type="ECO:0000313" key="5">
    <source>
        <dbReference type="EMBL" id="RAI73126.1"/>
    </source>
</evidence>
<feature type="binding site" description="axial binding residue" evidence="3">
    <location>
        <position position="343"/>
    </location>
    <ligand>
        <name>heme</name>
        <dbReference type="ChEBI" id="CHEBI:30413"/>
    </ligand>
    <ligandPart>
        <name>Fe</name>
        <dbReference type="ChEBI" id="CHEBI:18248"/>
    </ligandPart>
</feature>
<evidence type="ECO:0000259" key="4">
    <source>
        <dbReference type="SMART" id="SM01060"/>
    </source>
</evidence>
<reference evidence="5 6" key="1">
    <citation type="submission" date="2018-06" db="EMBL/GenBank/DDBJ databases">
        <title>Spirosoma sp. HMF3257 Genome sequencing and assembly.</title>
        <authorList>
            <person name="Kang H."/>
            <person name="Cha I."/>
            <person name="Kim H."/>
            <person name="Kang J."/>
            <person name="Joh K."/>
        </authorList>
    </citation>
    <scope>NUCLEOTIDE SEQUENCE [LARGE SCALE GENOMIC DNA]</scope>
    <source>
        <strain evidence="5 6">HMF3257</strain>
    </source>
</reference>
<feature type="active site" evidence="2">
    <location>
        <position position="77"/>
    </location>
</feature>
<evidence type="ECO:0000256" key="1">
    <source>
        <dbReference type="PIRNR" id="PIRNR000296"/>
    </source>
</evidence>
<evidence type="ECO:0000313" key="6">
    <source>
        <dbReference type="Proteomes" id="UP000249016"/>
    </source>
</evidence>
<dbReference type="EMBL" id="QLII01000002">
    <property type="protein sequence ID" value="RAI73126.1"/>
    <property type="molecule type" value="Genomic_DNA"/>
</dbReference>
<dbReference type="PANTHER" id="PTHR11465">
    <property type="entry name" value="CATALASE"/>
    <property type="match status" value="1"/>
</dbReference>
<dbReference type="RefSeq" id="WP_111350885.1">
    <property type="nucleotide sequence ID" value="NZ_QLII01000002.1"/>
</dbReference>
<dbReference type="InterPro" id="IPR018028">
    <property type="entry name" value="Catalase"/>
</dbReference>
<dbReference type="Gene3D" id="1.20.1280.120">
    <property type="match status" value="1"/>
</dbReference>
<comment type="similarity">
    <text evidence="1">Belongs to the catalase family.</text>
</comment>
<comment type="cofactor">
    <cofactor evidence="1">
        <name>heme</name>
        <dbReference type="ChEBI" id="CHEBI:30413"/>
    </cofactor>
</comment>
<dbReference type="AlphaFoldDB" id="A0A327NGQ9"/>
<dbReference type="GO" id="GO:0042542">
    <property type="term" value="P:response to hydrogen peroxide"/>
    <property type="evidence" value="ECO:0007669"/>
    <property type="project" value="TreeGrafter"/>
</dbReference>
<evidence type="ECO:0000256" key="2">
    <source>
        <dbReference type="PIRSR" id="PIRSR000296-1"/>
    </source>
</evidence>
<dbReference type="PIRSF" id="PIRSF000296">
    <property type="entry name" value="SrpA"/>
    <property type="match status" value="1"/>
</dbReference>
<keyword evidence="1 3" id="KW-0349">Heme</keyword>
<comment type="function">
    <text evidence="1">Has an organic peroxide-dependent peroxidase activity.</text>
</comment>
<proteinExistence type="inferred from homology"/>
<accession>A0A327NGQ9</accession>
<keyword evidence="1 3" id="KW-0408">Iron</keyword>
<sequence length="357" mass="38902">MHTLSCTPNKSTGAGYSFKRNRFNVALQLTALTLSTVPGAHAQDGNAGIKSTTRATPIQVVDMFHTAFGKHDGRAVHAKGFILEGSFTPAPEARTLTKAAHLQSGSLPVLVRFSDFTGIPDIPDTVGASHPRGMAIKFQMPENQSTDIIFHSFNGFPVSTTDEFKVMLEAIGANREGNPAPLNQFLTTHPIAKTFLTTQKPFTPSWGTLAYFGVNSFKFTNKAGQSQYVRYQIIPEAGEQFLTAQQVAALGPNYLQEEIKERVAKKPVVFKLYAQIAQKGDKIEDPSIAWPDSRKRVLLGTVTITKVAANTVAEDKTLFFNPNNVPEGINIADPMLLDRARAYPISVGGRQGAFEVH</sequence>
<dbReference type="GO" id="GO:0046872">
    <property type="term" value="F:metal ion binding"/>
    <property type="evidence" value="ECO:0007669"/>
    <property type="project" value="UniProtKB-KW"/>
</dbReference>
<dbReference type="Proteomes" id="UP000249016">
    <property type="component" value="Unassembled WGS sequence"/>
</dbReference>
<dbReference type="GO" id="GO:0020037">
    <property type="term" value="F:heme binding"/>
    <property type="evidence" value="ECO:0007669"/>
    <property type="project" value="InterPro"/>
</dbReference>
<keyword evidence="1 3" id="KW-0479">Metal-binding</keyword>
<dbReference type="CDD" id="cd08153">
    <property type="entry name" value="srpA_like"/>
    <property type="match status" value="1"/>
</dbReference>
<protein>
    <recommendedName>
        <fullName evidence="1">Catalase-related peroxidase</fullName>
        <ecNumber evidence="1">1.11.1.-</ecNumber>
    </recommendedName>
</protein>
<name>A0A327NGQ9_9BACT</name>
<organism evidence="5 6">
    <name type="scientific">Spirosoma telluris</name>
    <dbReference type="NCBI Taxonomy" id="2183553"/>
    <lineage>
        <taxon>Bacteria</taxon>
        <taxon>Pseudomonadati</taxon>
        <taxon>Bacteroidota</taxon>
        <taxon>Cytophagia</taxon>
        <taxon>Cytophagales</taxon>
        <taxon>Cytophagaceae</taxon>
        <taxon>Spirosoma</taxon>
    </lineage>
</organism>
<dbReference type="SUPFAM" id="SSF56634">
    <property type="entry name" value="Heme-dependent catalase-like"/>
    <property type="match status" value="1"/>
</dbReference>
<dbReference type="InterPro" id="IPR011614">
    <property type="entry name" value="Catalase_core"/>
</dbReference>
<evidence type="ECO:0000256" key="3">
    <source>
        <dbReference type="PIRSR" id="PIRSR000296-2"/>
    </source>
</evidence>
<dbReference type="PANTHER" id="PTHR11465:SF62">
    <property type="entry name" value="CATALASE T"/>
    <property type="match status" value="1"/>
</dbReference>
<dbReference type="GO" id="GO:0042744">
    <property type="term" value="P:hydrogen peroxide catabolic process"/>
    <property type="evidence" value="ECO:0007669"/>
    <property type="project" value="TreeGrafter"/>
</dbReference>
<dbReference type="OrthoDB" id="255727at2"/>
<dbReference type="Pfam" id="PF00199">
    <property type="entry name" value="Catalase"/>
    <property type="match status" value="1"/>
</dbReference>
<dbReference type="GO" id="GO:0005737">
    <property type="term" value="C:cytoplasm"/>
    <property type="evidence" value="ECO:0007669"/>
    <property type="project" value="TreeGrafter"/>
</dbReference>